<evidence type="ECO:0000313" key="2">
    <source>
        <dbReference type="Proteomes" id="UP000024404"/>
    </source>
</evidence>
<evidence type="ECO:0000313" key="1">
    <source>
        <dbReference type="EnsemblMetazoa" id="OVOC2540.1"/>
    </source>
</evidence>
<sequence>MSQDEQICEITKNKILKLLKAVVTSENNWKEYQNNQKTHHLQLAKSNPSFLEHTFTAAEKILICLLICKEILLLLKFYLQKS</sequence>
<dbReference type="Proteomes" id="UP000024404">
    <property type="component" value="Unassembled WGS sequence"/>
</dbReference>
<reference evidence="1" key="2">
    <citation type="submission" date="2022-06" db="UniProtKB">
        <authorList>
            <consortium name="EnsemblMetazoa"/>
        </authorList>
    </citation>
    <scope>IDENTIFICATION</scope>
</reference>
<dbReference type="AlphaFoldDB" id="A0A8R1TQW7"/>
<reference evidence="2" key="1">
    <citation type="submission" date="2013-10" db="EMBL/GenBank/DDBJ databases">
        <title>Genome sequencing of Onchocerca volvulus.</title>
        <authorList>
            <person name="Cotton J."/>
            <person name="Tsai J."/>
            <person name="Stanley E."/>
            <person name="Tracey A."/>
            <person name="Holroyd N."/>
            <person name="Lustigman S."/>
            <person name="Berriman M."/>
        </authorList>
    </citation>
    <scope>NUCLEOTIDE SEQUENCE</scope>
</reference>
<accession>A0A8R1TQW7</accession>
<proteinExistence type="predicted"/>
<dbReference type="EnsemblMetazoa" id="OVOC2540.1">
    <property type="protein sequence ID" value="OVOC2540.1"/>
    <property type="gene ID" value="WBGene00239349"/>
</dbReference>
<protein>
    <submittedName>
        <fullName evidence="1">Uncharacterized protein</fullName>
    </submittedName>
</protein>
<organism evidence="1 2">
    <name type="scientific">Onchocerca volvulus</name>
    <dbReference type="NCBI Taxonomy" id="6282"/>
    <lineage>
        <taxon>Eukaryota</taxon>
        <taxon>Metazoa</taxon>
        <taxon>Ecdysozoa</taxon>
        <taxon>Nematoda</taxon>
        <taxon>Chromadorea</taxon>
        <taxon>Rhabditida</taxon>
        <taxon>Spirurina</taxon>
        <taxon>Spiruromorpha</taxon>
        <taxon>Filarioidea</taxon>
        <taxon>Onchocercidae</taxon>
        <taxon>Onchocerca</taxon>
    </lineage>
</organism>
<name>A0A8R1TQW7_ONCVO</name>
<dbReference type="EMBL" id="CMVM020000075">
    <property type="status" value="NOT_ANNOTATED_CDS"/>
    <property type="molecule type" value="Genomic_DNA"/>
</dbReference>
<keyword evidence="2" id="KW-1185">Reference proteome</keyword>